<dbReference type="InterPro" id="IPR019734">
    <property type="entry name" value="TPR_rpt"/>
</dbReference>
<keyword evidence="6" id="KW-0802">TPR repeat</keyword>
<proteinExistence type="inferred from homology"/>
<comment type="subcellular location">
    <subcellularLocation>
        <location evidence="1">Cytoplasm</location>
        <location evidence="1">Cytoskeleton</location>
    </subcellularLocation>
</comment>
<dbReference type="PANTHER" id="PTHR45783">
    <property type="entry name" value="KINESIN LIGHT CHAIN"/>
    <property type="match status" value="1"/>
</dbReference>
<keyword evidence="11" id="KW-1185">Reference proteome</keyword>
<evidence type="ECO:0000256" key="7">
    <source>
        <dbReference type="ARBA" id="ARBA00023054"/>
    </source>
</evidence>
<dbReference type="GO" id="GO:0005871">
    <property type="term" value="C:kinesin complex"/>
    <property type="evidence" value="ECO:0007669"/>
    <property type="project" value="InterPro"/>
</dbReference>
<gene>
    <name evidence="10" type="ORF">CYMTET_36765</name>
</gene>
<evidence type="ECO:0000256" key="1">
    <source>
        <dbReference type="ARBA" id="ARBA00004245"/>
    </source>
</evidence>
<keyword evidence="8" id="KW-0505">Motor protein</keyword>
<evidence type="ECO:0000256" key="5">
    <source>
        <dbReference type="ARBA" id="ARBA00022737"/>
    </source>
</evidence>
<keyword evidence="5" id="KW-0677">Repeat</keyword>
<dbReference type="GO" id="GO:0005874">
    <property type="term" value="C:microtubule"/>
    <property type="evidence" value="ECO:0007669"/>
    <property type="project" value="UniProtKB-KW"/>
</dbReference>
<evidence type="ECO:0000256" key="4">
    <source>
        <dbReference type="ARBA" id="ARBA00022701"/>
    </source>
</evidence>
<comment type="similarity">
    <text evidence="2">Belongs to the kinesin light chain family.</text>
</comment>
<evidence type="ECO:0000313" key="11">
    <source>
        <dbReference type="Proteomes" id="UP001190700"/>
    </source>
</evidence>
<name>A0AAE0CFB7_9CHLO</name>
<dbReference type="Pfam" id="PF13374">
    <property type="entry name" value="TPR_10"/>
    <property type="match status" value="2"/>
</dbReference>
<comment type="caution">
    <text evidence="10">The sequence shown here is derived from an EMBL/GenBank/DDBJ whole genome shotgun (WGS) entry which is preliminary data.</text>
</comment>
<dbReference type="EMBL" id="LGRX02024368">
    <property type="protein sequence ID" value="KAK3254006.1"/>
    <property type="molecule type" value="Genomic_DNA"/>
</dbReference>
<evidence type="ECO:0000256" key="3">
    <source>
        <dbReference type="ARBA" id="ARBA00022490"/>
    </source>
</evidence>
<dbReference type="GO" id="GO:0019894">
    <property type="term" value="F:kinesin binding"/>
    <property type="evidence" value="ECO:0007669"/>
    <property type="project" value="TreeGrafter"/>
</dbReference>
<dbReference type="Proteomes" id="UP001190700">
    <property type="component" value="Unassembled WGS sequence"/>
</dbReference>
<keyword evidence="3" id="KW-0963">Cytoplasm</keyword>
<dbReference type="Gene3D" id="1.25.40.10">
    <property type="entry name" value="Tetratricopeptide repeat domain"/>
    <property type="match status" value="2"/>
</dbReference>
<evidence type="ECO:0000256" key="6">
    <source>
        <dbReference type="ARBA" id="ARBA00022803"/>
    </source>
</evidence>
<keyword evidence="4" id="KW-0493">Microtubule</keyword>
<dbReference type="SUPFAM" id="SSF48452">
    <property type="entry name" value="TPR-like"/>
    <property type="match status" value="1"/>
</dbReference>
<dbReference type="SMART" id="SM00028">
    <property type="entry name" value="TPR"/>
    <property type="match status" value="4"/>
</dbReference>
<evidence type="ECO:0000256" key="9">
    <source>
        <dbReference type="ARBA" id="ARBA00023212"/>
    </source>
</evidence>
<sequence>MDIFAVNQNPGTAANTLDVDSFEDVIKATQITTFQLDGRGVALTRVWCLYEIWKTLMNENQFEVLTYGLEIGTLEQIFYTVDVENADALLSIDRVRILNDIETTFGFQACNMRIREALVASVRRKAERVLRKKGYGVGPQQINEFLDSAYMHKVSGNFRDGEKDAQTALEVAERIHGSESLLAAKCTRMLAGLLQNQGRHEETVAMYRNSLAVFERFHHGDHPEVASALLALGGVLKNLGRVLEAEPFLERGVQMRENLYGVESPKVAISLDILAQVHLAREKFLEADILYQRSLEIKENEYGKEHRYVADSLVCMGTSQHQQQKYREAHVSFQKAYQTYRKVLGKDHLRTRYGEYLLSHAFDNPALMSLSEFEKLGHA</sequence>
<evidence type="ECO:0000313" key="10">
    <source>
        <dbReference type="EMBL" id="KAK3254006.1"/>
    </source>
</evidence>
<keyword evidence="9" id="KW-0206">Cytoskeleton</keyword>
<evidence type="ECO:0000256" key="2">
    <source>
        <dbReference type="ARBA" id="ARBA00009622"/>
    </source>
</evidence>
<dbReference type="InterPro" id="IPR011990">
    <property type="entry name" value="TPR-like_helical_dom_sf"/>
</dbReference>
<keyword evidence="7" id="KW-0175">Coiled coil</keyword>
<dbReference type="InterPro" id="IPR002151">
    <property type="entry name" value="Kinesin_light"/>
</dbReference>
<dbReference type="GO" id="GO:0005737">
    <property type="term" value="C:cytoplasm"/>
    <property type="evidence" value="ECO:0007669"/>
    <property type="project" value="TreeGrafter"/>
</dbReference>
<organism evidence="10 11">
    <name type="scientific">Cymbomonas tetramitiformis</name>
    <dbReference type="NCBI Taxonomy" id="36881"/>
    <lineage>
        <taxon>Eukaryota</taxon>
        <taxon>Viridiplantae</taxon>
        <taxon>Chlorophyta</taxon>
        <taxon>Pyramimonadophyceae</taxon>
        <taxon>Pyramimonadales</taxon>
        <taxon>Pyramimonadaceae</taxon>
        <taxon>Cymbomonas</taxon>
    </lineage>
</organism>
<dbReference type="AlphaFoldDB" id="A0AAE0CFB7"/>
<evidence type="ECO:0008006" key="12">
    <source>
        <dbReference type="Google" id="ProtNLM"/>
    </source>
</evidence>
<dbReference type="PANTHER" id="PTHR45783:SF3">
    <property type="entry name" value="KINESIN LIGHT CHAIN"/>
    <property type="match status" value="1"/>
</dbReference>
<dbReference type="GO" id="GO:0007018">
    <property type="term" value="P:microtubule-based movement"/>
    <property type="evidence" value="ECO:0007669"/>
    <property type="project" value="TreeGrafter"/>
</dbReference>
<evidence type="ECO:0000256" key="8">
    <source>
        <dbReference type="ARBA" id="ARBA00023175"/>
    </source>
</evidence>
<accession>A0AAE0CFB7</accession>
<protein>
    <recommendedName>
        <fullName evidence="12">Kinesin light chain</fullName>
    </recommendedName>
</protein>
<reference evidence="10 11" key="1">
    <citation type="journal article" date="2015" name="Genome Biol. Evol.">
        <title>Comparative Genomics of a Bacterivorous Green Alga Reveals Evolutionary Causalities and Consequences of Phago-Mixotrophic Mode of Nutrition.</title>
        <authorList>
            <person name="Burns J.A."/>
            <person name="Paasch A."/>
            <person name="Narechania A."/>
            <person name="Kim E."/>
        </authorList>
    </citation>
    <scope>NUCLEOTIDE SEQUENCE [LARGE SCALE GENOMIC DNA]</scope>
    <source>
        <strain evidence="10 11">PLY_AMNH</strain>
    </source>
</reference>
<dbReference type="Pfam" id="PF13424">
    <property type="entry name" value="TPR_12"/>
    <property type="match status" value="1"/>
</dbReference>